<feature type="compositionally biased region" description="Acidic residues" evidence="8">
    <location>
        <begin position="182"/>
        <end position="192"/>
    </location>
</feature>
<evidence type="ECO:0000313" key="11">
    <source>
        <dbReference type="EMBL" id="CAL4153117.1"/>
    </source>
</evidence>
<feature type="domain" description="C2H2-type" evidence="10">
    <location>
        <begin position="441"/>
        <end position="469"/>
    </location>
</feature>
<feature type="domain" description="C2H2-type" evidence="10">
    <location>
        <begin position="528"/>
        <end position="550"/>
    </location>
</feature>
<dbReference type="InterPro" id="IPR019787">
    <property type="entry name" value="Znf_PHD-finger"/>
</dbReference>
<evidence type="ECO:0000256" key="5">
    <source>
        <dbReference type="ARBA" id="ARBA00022833"/>
    </source>
</evidence>
<reference evidence="11 12" key="1">
    <citation type="submission" date="2024-05" db="EMBL/GenBank/DDBJ databases">
        <authorList>
            <person name="Wallberg A."/>
        </authorList>
    </citation>
    <scope>NUCLEOTIDE SEQUENCE [LARGE SCALE GENOMIC DNA]</scope>
</reference>
<protein>
    <submittedName>
        <fullName evidence="11">Uncharacterized protein</fullName>
    </submittedName>
</protein>
<keyword evidence="3" id="KW-0677">Repeat</keyword>
<accession>A0AAV2S1B4</accession>
<dbReference type="AlphaFoldDB" id="A0AAV2S1B4"/>
<feature type="domain" description="C2H2-type" evidence="10">
    <location>
        <begin position="299"/>
        <end position="326"/>
    </location>
</feature>
<gene>
    <name evidence="11" type="ORF">MNOR_LOCUS31137</name>
</gene>
<dbReference type="InterPro" id="IPR050758">
    <property type="entry name" value="Znf_C2H2-type"/>
</dbReference>
<feature type="domain" description="PHD-type" evidence="9">
    <location>
        <begin position="18"/>
        <end position="97"/>
    </location>
</feature>
<feature type="region of interest" description="Disordered" evidence="8">
    <location>
        <begin position="126"/>
        <end position="155"/>
    </location>
</feature>
<proteinExistence type="predicted"/>
<evidence type="ECO:0000259" key="10">
    <source>
        <dbReference type="PROSITE" id="PS50157"/>
    </source>
</evidence>
<name>A0AAV2S1B4_MEGNR</name>
<feature type="domain" description="C2H2-type" evidence="10">
    <location>
        <begin position="385"/>
        <end position="412"/>
    </location>
</feature>
<feature type="domain" description="C2H2-type" evidence="10">
    <location>
        <begin position="556"/>
        <end position="584"/>
    </location>
</feature>
<dbReference type="InterPro" id="IPR013087">
    <property type="entry name" value="Znf_C2H2_type"/>
</dbReference>
<dbReference type="FunFam" id="3.30.160.60:FF:001840">
    <property type="entry name" value="Paternally-expressed gene 3 protein"/>
    <property type="match status" value="1"/>
</dbReference>
<feature type="domain" description="C2H2-type" evidence="10">
    <location>
        <begin position="472"/>
        <end position="496"/>
    </location>
</feature>
<dbReference type="GO" id="GO:0005634">
    <property type="term" value="C:nucleus"/>
    <property type="evidence" value="ECO:0007669"/>
    <property type="project" value="UniProtKB-SubCell"/>
</dbReference>
<keyword evidence="5" id="KW-0862">Zinc</keyword>
<evidence type="ECO:0000256" key="6">
    <source>
        <dbReference type="ARBA" id="ARBA00023242"/>
    </source>
</evidence>
<dbReference type="Pfam" id="PF00628">
    <property type="entry name" value="PHD"/>
    <property type="match status" value="1"/>
</dbReference>
<feature type="domain" description="C2H2-type" evidence="10">
    <location>
        <begin position="500"/>
        <end position="527"/>
    </location>
</feature>
<dbReference type="Pfam" id="PF00096">
    <property type="entry name" value="zf-C2H2"/>
    <property type="match status" value="6"/>
</dbReference>
<dbReference type="PROSITE" id="PS01359">
    <property type="entry name" value="ZF_PHD_1"/>
    <property type="match status" value="1"/>
</dbReference>
<feature type="non-terminal residue" evidence="11">
    <location>
        <position position="708"/>
    </location>
</feature>
<evidence type="ECO:0000313" key="12">
    <source>
        <dbReference type="Proteomes" id="UP001497623"/>
    </source>
</evidence>
<dbReference type="SUPFAM" id="SSF57667">
    <property type="entry name" value="beta-beta-alpha zinc fingers"/>
    <property type="match status" value="6"/>
</dbReference>
<evidence type="ECO:0000256" key="4">
    <source>
        <dbReference type="ARBA" id="ARBA00022771"/>
    </source>
</evidence>
<dbReference type="SMART" id="SM00249">
    <property type="entry name" value="PHD"/>
    <property type="match status" value="1"/>
</dbReference>
<feature type="domain" description="C2H2-type" evidence="10">
    <location>
        <begin position="585"/>
        <end position="613"/>
    </location>
</feature>
<dbReference type="InterPro" id="IPR019786">
    <property type="entry name" value="Zinc_finger_PHD-type_CS"/>
</dbReference>
<dbReference type="PROSITE" id="PS00028">
    <property type="entry name" value="ZINC_FINGER_C2H2_1"/>
    <property type="match status" value="9"/>
</dbReference>
<feature type="compositionally biased region" description="Basic and acidic residues" evidence="8">
    <location>
        <begin position="126"/>
        <end position="145"/>
    </location>
</feature>
<feature type="region of interest" description="Disordered" evidence="8">
    <location>
        <begin position="175"/>
        <end position="201"/>
    </location>
</feature>
<comment type="caution">
    <text evidence="11">The sequence shown here is derived from an EMBL/GenBank/DDBJ whole genome shotgun (WGS) entry which is preliminary data.</text>
</comment>
<sequence length="708" mass="81610">MSNEKCKECQRDLVLDEENLCAYCELTQDMSDKNTPDVNCGTCKVIVEEDSEGLFCDVCKSWFHNYCNETPLKNELYTLLNEAPNNVKWFCDKCIWETEKWIKELNNRNNQTSDEVNNTRNIINKLNKESHKEKEEANGNEKEENAVITEDSDEEVYEEDIEDCSPSQPEIELEIDNKNDVNEDLDDDDSDEWVPNPSEEKEDFIKMKPKKKRKRKKSEQIVNENMMTLSEAIVAENISNILDISPEILSNINDRIYYVKRPEAKHIRTKCKVCSKAFLRLDVGIAHILCDHEGIKKPYKCPVCKKTFDTKRHRNRHMFSHSSERKFCCDICAKTLKTSDSLHHHQKICHSDAELHSCMECDYKTKWGSALRQHMVHKHSHETEFQCKICCKSFISDGPLKNHMTVHSSDRPFACEICNKKFKTAKDRQKHMLNHSTVKPFECTKCDKKYASKSFLTKHTKTSHMPIEERPHACDQCDSRFLILSALQKHKECHTGVLNFICDICGKGFRDARSLKRHTMIHTDERPLKCEICGKGFRHPAQFDLHIKYHKKFVIARCPICGFGAPTKSVLNTHIKQVHTNETPFECDICGNKYKTKGNLSKHKRGIRGSCKGFNTSGSLVQEKREPKTSHMVFYEQNESKDKDSSISFQEKSIKAALMPTVQTLGNHTSLMLYANTHSSNAYATQYHASLIPSNSRGITATIQTSPI</sequence>
<keyword evidence="2" id="KW-0479">Metal-binding</keyword>
<evidence type="ECO:0000256" key="7">
    <source>
        <dbReference type="PROSITE-ProRule" id="PRU00042"/>
    </source>
</evidence>
<dbReference type="EMBL" id="CAXKWB010039447">
    <property type="protein sequence ID" value="CAL4153117.1"/>
    <property type="molecule type" value="Genomic_DNA"/>
</dbReference>
<feature type="domain" description="C2H2-type" evidence="10">
    <location>
        <begin position="327"/>
        <end position="355"/>
    </location>
</feature>
<keyword evidence="12" id="KW-1185">Reference proteome</keyword>
<dbReference type="InterPro" id="IPR013083">
    <property type="entry name" value="Znf_RING/FYVE/PHD"/>
</dbReference>
<dbReference type="SMART" id="SM00355">
    <property type="entry name" value="ZnF_C2H2"/>
    <property type="match status" value="12"/>
</dbReference>
<evidence type="ECO:0000256" key="2">
    <source>
        <dbReference type="ARBA" id="ARBA00022723"/>
    </source>
</evidence>
<dbReference type="PROSITE" id="PS50016">
    <property type="entry name" value="ZF_PHD_2"/>
    <property type="match status" value="1"/>
</dbReference>
<dbReference type="InterPro" id="IPR011011">
    <property type="entry name" value="Znf_FYVE_PHD"/>
</dbReference>
<organism evidence="11 12">
    <name type="scientific">Meganyctiphanes norvegica</name>
    <name type="common">Northern krill</name>
    <name type="synonym">Thysanopoda norvegica</name>
    <dbReference type="NCBI Taxonomy" id="48144"/>
    <lineage>
        <taxon>Eukaryota</taxon>
        <taxon>Metazoa</taxon>
        <taxon>Ecdysozoa</taxon>
        <taxon>Arthropoda</taxon>
        <taxon>Crustacea</taxon>
        <taxon>Multicrustacea</taxon>
        <taxon>Malacostraca</taxon>
        <taxon>Eumalacostraca</taxon>
        <taxon>Eucarida</taxon>
        <taxon>Euphausiacea</taxon>
        <taxon>Euphausiidae</taxon>
        <taxon>Meganyctiphanes</taxon>
    </lineage>
</organism>
<evidence type="ECO:0000256" key="8">
    <source>
        <dbReference type="SAM" id="MobiDB-lite"/>
    </source>
</evidence>
<dbReference type="PROSITE" id="PS50157">
    <property type="entry name" value="ZINC_FINGER_C2H2_2"/>
    <property type="match status" value="10"/>
</dbReference>
<dbReference type="PANTHER" id="PTHR23234:SF10">
    <property type="entry name" value="RIKEN CDNA 6720489N17 GENE-RELATED"/>
    <property type="match status" value="1"/>
</dbReference>
<dbReference type="InterPro" id="IPR001965">
    <property type="entry name" value="Znf_PHD"/>
</dbReference>
<evidence type="ECO:0000256" key="1">
    <source>
        <dbReference type="ARBA" id="ARBA00004123"/>
    </source>
</evidence>
<comment type="subcellular location">
    <subcellularLocation>
        <location evidence="1">Nucleus</location>
    </subcellularLocation>
</comment>
<evidence type="ECO:0000256" key="3">
    <source>
        <dbReference type="ARBA" id="ARBA00022737"/>
    </source>
</evidence>
<dbReference type="GO" id="GO:0008270">
    <property type="term" value="F:zinc ion binding"/>
    <property type="evidence" value="ECO:0007669"/>
    <property type="project" value="UniProtKB-KW"/>
</dbReference>
<evidence type="ECO:0000259" key="9">
    <source>
        <dbReference type="PROSITE" id="PS50016"/>
    </source>
</evidence>
<dbReference type="InterPro" id="IPR036236">
    <property type="entry name" value="Znf_C2H2_sf"/>
</dbReference>
<dbReference type="SUPFAM" id="SSF57903">
    <property type="entry name" value="FYVE/PHD zinc finger"/>
    <property type="match status" value="1"/>
</dbReference>
<dbReference type="PANTHER" id="PTHR23234">
    <property type="entry name" value="ZNF44 PROTEIN"/>
    <property type="match status" value="1"/>
</dbReference>
<keyword evidence="6" id="KW-0539">Nucleus</keyword>
<dbReference type="Proteomes" id="UP001497623">
    <property type="component" value="Unassembled WGS sequence"/>
</dbReference>
<keyword evidence="4 7" id="KW-0863">Zinc-finger</keyword>
<dbReference type="Gene3D" id="3.30.160.60">
    <property type="entry name" value="Classic Zinc Finger"/>
    <property type="match status" value="9"/>
</dbReference>
<dbReference type="Pfam" id="PF12874">
    <property type="entry name" value="zf-met"/>
    <property type="match status" value="1"/>
</dbReference>
<dbReference type="Gene3D" id="3.30.40.10">
    <property type="entry name" value="Zinc/RING finger domain, C3HC4 (zinc finger)"/>
    <property type="match status" value="1"/>
</dbReference>
<feature type="domain" description="C2H2-type" evidence="10">
    <location>
        <begin position="413"/>
        <end position="440"/>
    </location>
</feature>